<evidence type="ECO:0000256" key="1">
    <source>
        <dbReference type="SAM" id="MobiDB-lite"/>
    </source>
</evidence>
<keyword evidence="3" id="KW-1185">Reference proteome</keyword>
<reference evidence="2 3" key="1">
    <citation type="submission" date="2020-03" db="EMBL/GenBank/DDBJ databases">
        <title>Dissostichus mawsoni Genome sequencing and assembly.</title>
        <authorList>
            <person name="Park H."/>
        </authorList>
    </citation>
    <scope>NUCLEOTIDE SEQUENCE [LARGE SCALE GENOMIC DNA]</scope>
    <source>
        <strain evidence="2">DM0001</strain>
        <tissue evidence="2">Muscle</tissue>
    </source>
</reference>
<comment type="caution">
    <text evidence="2">The sequence shown here is derived from an EMBL/GenBank/DDBJ whole genome shotgun (WGS) entry which is preliminary data.</text>
</comment>
<dbReference type="EMBL" id="JAAKFY010000021">
    <property type="protein sequence ID" value="KAF3838995.1"/>
    <property type="molecule type" value="Genomic_DNA"/>
</dbReference>
<organism evidence="2 3">
    <name type="scientific">Dissostichus mawsoni</name>
    <name type="common">Antarctic cod</name>
    <dbReference type="NCBI Taxonomy" id="36200"/>
    <lineage>
        <taxon>Eukaryota</taxon>
        <taxon>Metazoa</taxon>
        <taxon>Chordata</taxon>
        <taxon>Craniata</taxon>
        <taxon>Vertebrata</taxon>
        <taxon>Euteleostomi</taxon>
        <taxon>Actinopterygii</taxon>
        <taxon>Neopterygii</taxon>
        <taxon>Teleostei</taxon>
        <taxon>Neoteleostei</taxon>
        <taxon>Acanthomorphata</taxon>
        <taxon>Eupercaria</taxon>
        <taxon>Perciformes</taxon>
        <taxon>Notothenioidei</taxon>
        <taxon>Nototheniidae</taxon>
        <taxon>Dissostichus</taxon>
    </lineage>
</organism>
<accession>A0A7J5XPE0</accession>
<feature type="region of interest" description="Disordered" evidence="1">
    <location>
        <begin position="11"/>
        <end position="99"/>
    </location>
</feature>
<protein>
    <submittedName>
        <fullName evidence="2">Uncharacterized protein</fullName>
    </submittedName>
</protein>
<dbReference type="Proteomes" id="UP000518266">
    <property type="component" value="Unassembled WGS sequence"/>
</dbReference>
<name>A0A7J5XPE0_DISMA</name>
<dbReference type="AlphaFoldDB" id="A0A7J5XPE0"/>
<feature type="compositionally biased region" description="Polar residues" evidence="1">
    <location>
        <begin position="25"/>
        <end position="54"/>
    </location>
</feature>
<evidence type="ECO:0000313" key="3">
    <source>
        <dbReference type="Proteomes" id="UP000518266"/>
    </source>
</evidence>
<sequence length="146" mass="16258">MFPGLQSAVFHLTPPNPPSIHHHQGQPSPSPSDRPNYPFTTTRVKLSPSPSDRPQLSIHHHQGQAKPLPFRPNPPSIHHHQGQAKPLPFRPNPPSIHHHQSGAAVVFSTLLFEKSSRSLSGNDMLKLSGEFKDIEMLMVIEDHPEL</sequence>
<evidence type="ECO:0000313" key="2">
    <source>
        <dbReference type="EMBL" id="KAF3838995.1"/>
    </source>
</evidence>
<gene>
    <name evidence="2" type="ORF">F7725_017712</name>
</gene>
<proteinExistence type="predicted"/>